<proteinExistence type="predicted"/>
<gene>
    <name evidence="1" type="ORF">NB231_03195</name>
</gene>
<accession>A4BR80</accession>
<dbReference type="EMBL" id="AAOF01000006">
    <property type="protein sequence ID" value="EAR21702.1"/>
    <property type="molecule type" value="Genomic_DNA"/>
</dbReference>
<dbReference type="AlphaFoldDB" id="A4BR80"/>
<evidence type="ECO:0000313" key="2">
    <source>
        <dbReference type="Proteomes" id="UP000003374"/>
    </source>
</evidence>
<reference evidence="1 2" key="1">
    <citation type="submission" date="2006-02" db="EMBL/GenBank/DDBJ databases">
        <authorList>
            <person name="Waterbury J."/>
            <person name="Ferriera S."/>
            <person name="Johnson J."/>
            <person name="Kravitz S."/>
            <person name="Halpern A."/>
            <person name="Remington K."/>
            <person name="Beeson K."/>
            <person name="Tran B."/>
            <person name="Rogers Y.-H."/>
            <person name="Friedman R."/>
            <person name="Venter J.C."/>
        </authorList>
    </citation>
    <scope>NUCLEOTIDE SEQUENCE [LARGE SCALE GENOMIC DNA]</scope>
    <source>
        <strain evidence="1 2">Nb-231</strain>
    </source>
</reference>
<sequence>MVLLGLGAAVLTACGDPLMVKPGEHDEIGEAYRVDPQIEWSRQQDRKLQIWTVDGPLLEQLRLYADIADGDSLLPTPRRSISKQKGEQRPKYHKGMRAHDVMELVATTLAQSGAVDVGAGRLRPAEFGGRSGFRFDLRFESDLGVAYRGLAAGMITKDGRLHLILYMGAQPHYFDAYEAIIQRILNSVVLL</sequence>
<protein>
    <submittedName>
        <fullName evidence="1">Uncharacterized protein</fullName>
    </submittedName>
</protein>
<dbReference type="HOGENOM" id="CLU_1420142_0_0_6"/>
<evidence type="ECO:0000313" key="1">
    <source>
        <dbReference type="EMBL" id="EAR21702.1"/>
    </source>
</evidence>
<keyword evidence="2" id="KW-1185">Reference proteome</keyword>
<name>A4BR80_9GAMM</name>
<dbReference type="Proteomes" id="UP000003374">
    <property type="component" value="Unassembled WGS sequence"/>
</dbReference>
<dbReference type="STRING" id="314278.NB231_03195"/>
<dbReference type="eggNOG" id="ENOG5033EBB">
    <property type="taxonomic scope" value="Bacteria"/>
</dbReference>
<comment type="caution">
    <text evidence="1">The sequence shown here is derived from an EMBL/GenBank/DDBJ whole genome shotgun (WGS) entry which is preliminary data.</text>
</comment>
<organism evidence="1 2">
    <name type="scientific">Nitrococcus mobilis Nb-231</name>
    <dbReference type="NCBI Taxonomy" id="314278"/>
    <lineage>
        <taxon>Bacteria</taxon>
        <taxon>Pseudomonadati</taxon>
        <taxon>Pseudomonadota</taxon>
        <taxon>Gammaproteobacteria</taxon>
        <taxon>Chromatiales</taxon>
        <taxon>Ectothiorhodospiraceae</taxon>
        <taxon>Nitrococcus</taxon>
    </lineage>
</organism>